<organismHost>
    <name type="scientific">Macaca fascicularis</name>
    <name type="common">Crab-eating macaque</name>
    <name type="synonym">Cynomolgus monkey</name>
    <dbReference type="NCBI Taxonomy" id="9541"/>
</organismHost>
<dbReference type="Pfam" id="PF03363">
    <property type="entry name" value="Herpes_LP"/>
    <property type="match status" value="1"/>
</dbReference>
<evidence type="ECO:0000313" key="3">
    <source>
        <dbReference type="EMBL" id="AAF23951.1"/>
    </source>
</evidence>
<dbReference type="EMBL" id="AF200364">
    <property type="protein sequence ID" value="AAF23951.1"/>
    <property type="molecule type" value="Genomic_DNA"/>
</dbReference>
<accession>Q9Q5L0</accession>
<evidence type="ECO:0000256" key="1">
    <source>
        <dbReference type="SAM" id="MobiDB-lite"/>
    </source>
</evidence>
<organismHost>
    <name type="scientific">Macaca mulatta</name>
    <name type="common">Rhesus macaque</name>
    <dbReference type="NCBI Taxonomy" id="9544"/>
</organismHost>
<dbReference type="GeneID" id="40524760"/>
<organismHost>
    <name type="scientific">Macaca nemestrina</name>
    <name type="common">Pig-tailed macaque</name>
    <dbReference type="NCBI Taxonomy" id="9545"/>
</organismHost>
<reference evidence="4" key="1">
    <citation type="journal article" date="1990" name="J. Virol.">
        <title>Plasmid origin of replication of herpesvirus papio: DNA sequence and enhancer function.</title>
        <authorList>
            <person name="Loeb D.D."/>
            <person name="Sung N.S."/>
            <person name="Pesano R.L."/>
            <person name="Sexton C.J."/>
            <person name="Hutchison C.III."/>
            <person name="Pagano J.S."/>
        </authorList>
    </citation>
    <scope>NUCLEOTIDE SEQUENCE [LARGE SCALE GENOMIC DNA]</scope>
    <source>
        <strain evidence="4">Baboon lymphocryptovirus BA65</strain>
    </source>
</reference>
<dbReference type="InterPro" id="IPR005030">
    <property type="entry name" value="Herpes_LP"/>
</dbReference>
<feature type="region of interest" description="Disordered" evidence="1">
    <location>
        <begin position="1"/>
        <end position="114"/>
    </location>
</feature>
<reference evidence="4" key="3">
    <citation type="journal article" date="1993" name="J. Virol.">
        <title>The lytic origin of herpesvirus papio is highly homologous to Epstein-Barr virus ori-Lyt: evolutionary conservation of transcriptional activation and replication signals.</title>
        <authorList>
            <person name="Ryon J.J."/>
            <person name="Fixman E.D."/>
            <person name="Houchens C."/>
            <person name="Zong J."/>
            <person name="Lieberman P.M."/>
            <person name="Chang Y.N."/>
            <person name="Hayward G.S."/>
            <person name="Hayward S.D."/>
        </authorList>
    </citation>
    <scope>NUCLEOTIDE SEQUENCE [LARGE SCALE GENOMIC DNA]</scope>
    <source>
        <strain evidence="4">Baboon lymphocryptovirus BA65</strain>
    </source>
</reference>
<reference evidence="4" key="2">
    <citation type="journal article" date="1993" name="J. Virol.">
        <title>EBNA-2 of herpesvirus papio diverges significantly from the type A and type B EBNA-2 proteins of Epstein-Barr virus but retains an efficient transactivation domain with a conserved hydrophobic motif.</title>
        <authorList>
            <person name="Ling P.D."/>
            <person name="Ryon J.J."/>
            <person name="Hayward S.D."/>
        </authorList>
    </citation>
    <scope>NUCLEOTIDE SEQUENCE [LARGE SCALE GENOMIC DNA]</scope>
    <source>
        <strain evidence="4">Baboon lymphocryptovirus BA65</strain>
    </source>
</reference>
<reference evidence="3 4" key="4">
    <citation type="journal article" date="2000" name="J. Virol.">
        <title>Sequence and functional analysis of EBNA-LP and EBNA2 proteins from nonhuman primate lymphocryptoviruses.</title>
        <authorList>
            <person name="Peng R."/>
            <person name="Gordadze A.V."/>
            <person name="Fuentes Panana E.M."/>
            <person name="Wang F."/>
            <person name="Zong J."/>
            <person name="Hayward G.S."/>
            <person name="Tan J."/>
            <person name="Ling P.D."/>
        </authorList>
    </citation>
    <scope>NUCLEOTIDE SEQUENCE [LARGE SCALE GENOMIC DNA]</scope>
    <source>
        <strain evidence="3 4">Baboon lymphocryptovirus BA65</strain>
    </source>
</reference>
<sequence length="166" mass="18075">MGDPSQAPGPSLPGPSGLGPEGPFGQLLRRRRPSSPPGGDPEGPKHIRRRVCLEEEAVSGPPTRPRGDPSQAPGPSLPGPSGLGPEGPFGQLLRRRRPSSPPGGDPEGPKHIRRRVCLEEEAPQRPLIQPAARSWREWLARPGPRPETQPVTTFRRRIYIEEEEES</sequence>
<organism evidence="3 4">
    <name type="scientific">Cercopithecine herpesvirus 12</name>
    <name type="common">CeHV-12</name>
    <name type="synonym">Baboon herpesvirus</name>
    <dbReference type="NCBI Taxonomy" id="106332"/>
    <lineage>
        <taxon>Viruses</taxon>
        <taxon>Duplodnaviria</taxon>
        <taxon>Heunggongvirae</taxon>
        <taxon>Peploviricota</taxon>
        <taxon>Herviviricetes</taxon>
        <taxon>Herpesvirales</taxon>
        <taxon>Orthoherpesviridae</taxon>
        <taxon>Gammaherpesvirinae</taxon>
        <taxon>Lymphocryptovirus</taxon>
        <taxon>Lymphocryptovirus papiinegamma1</taxon>
    </lineage>
</organism>
<name>Q9Q5L0_CHV12</name>
<evidence type="ECO:0000313" key="4">
    <source>
        <dbReference type="Proteomes" id="UP000232966"/>
    </source>
</evidence>
<dbReference type="RefSeq" id="YP_009664699.1">
    <property type="nucleotide sequence ID" value="NC_043058.1"/>
</dbReference>
<dbReference type="Proteomes" id="UP000232966">
    <property type="component" value="Segment"/>
</dbReference>
<proteinExistence type="predicted"/>
<feature type="domain" description="Herpesvirus leader protein" evidence="2">
    <location>
        <begin position="2"/>
        <end position="165"/>
    </location>
</feature>
<protein>
    <submittedName>
        <fullName evidence="3">EBNA-LP</fullName>
    </submittedName>
</protein>
<evidence type="ECO:0000259" key="2">
    <source>
        <dbReference type="Pfam" id="PF03363"/>
    </source>
</evidence>